<gene>
    <name evidence="2" type="ORF">EV646_111169</name>
</gene>
<evidence type="ECO:0000313" key="3">
    <source>
        <dbReference type="Proteomes" id="UP000295573"/>
    </source>
</evidence>
<comment type="caution">
    <text evidence="2">The sequence shown here is derived from an EMBL/GenBank/DDBJ whole genome shotgun (WGS) entry which is preliminary data.</text>
</comment>
<evidence type="ECO:0000313" key="2">
    <source>
        <dbReference type="EMBL" id="TCO43977.1"/>
    </source>
</evidence>
<evidence type="ECO:0000256" key="1">
    <source>
        <dbReference type="SAM" id="SignalP"/>
    </source>
</evidence>
<organism evidence="2 3">
    <name type="scientific">Kribbella antiqua</name>
    <dbReference type="NCBI Taxonomy" id="2512217"/>
    <lineage>
        <taxon>Bacteria</taxon>
        <taxon>Bacillati</taxon>
        <taxon>Actinomycetota</taxon>
        <taxon>Actinomycetes</taxon>
        <taxon>Propionibacteriales</taxon>
        <taxon>Kribbellaceae</taxon>
        <taxon>Kribbella</taxon>
    </lineage>
</organism>
<dbReference type="EMBL" id="SLWR01000011">
    <property type="protein sequence ID" value="TCO43977.1"/>
    <property type="molecule type" value="Genomic_DNA"/>
</dbReference>
<proteinExistence type="predicted"/>
<sequence>MSLLRRAAIVLPLALGLAVAGTTTASAAGTPYLKKFSAKGGGGYIEWFDIKQRPVGQGGYEDADDIKLWDNRADKRGVKVRVEHPKGQYTASDMKGKGKSVYKYLPDLKPGQLLYVTVCLTKKSSSTIDNSTCGGPYKITE</sequence>
<dbReference type="Proteomes" id="UP000295573">
    <property type="component" value="Unassembled WGS sequence"/>
</dbReference>
<feature type="chain" id="PRO_5020550460" description="Secreted protein" evidence="1">
    <location>
        <begin position="28"/>
        <end position="141"/>
    </location>
</feature>
<reference evidence="2 3" key="1">
    <citation type="journal article" date="2015" name="Stand. Genomic Sci.">
        <title>Genomic Encyclopedia of Bacterial and Archaeal Type Strains, Phase III: the genomes of soil and plant-associated and newly described type strains.</title>
        <authorList>
            <person name="Whitman W.B."/>
            <person name="Woyke T."/>
            <person name="Klenk H.P."/>
            <person name="Zhou Y."/>
            <person name="Lilburn T.G."/>
            <person name="Beck B.J."/>
            <person name="De Vos P."/>
            <person name="Vandamme P."/>
            <person name="Eisen J.A."/>
            <person name="Garrity G."/>
            <person name="Hugenholtz P."/>
            <person name="Kyrpides N.C."/>
        </authorList>
    </citation>
    <scope>NUCLEOTIDE SEQUENCE [LARGE SCALE GENOMIC DNA]</scope>
    <source>
        <strain evidence="2 3">VKM Ac-2541</strain>
    </source>
</reference>
<feature type="signal peptide" evidence="1">
    <location>
        <begin position="1"/>
        <end position="27"/>
    </location>
</feature>
<evidence type="ECO:0008006" key="4">
    <source>
        <dbReference type="Google" id="ProtNLM"/>
    </source>
</evidence>
<protein>
    <recommendedName>
        <fullName evidence="4">Secreted protein</fullName>
    </recommendedName>
</protein>
<keyword evidence="3" id="KW-1185">Reference proteome</keyword>
<dbReference type="AlphaFoldDB" id="A0A4R2IHM3"/>
<accession>A0A4R2IHM3</accession>
<name>A0A4R2IHM3_9ACTN</name>
<keyword evidence="1" id="KW-0732">Signal</keyword>
<dbReference type="RefSeq" id="WP_132154216.1">
    <property type="nucleotide sequence ID" value="NZ_SLWR01000011.1"/>
</dbReference>